<dbReference type="InParanoid" id="A0A0G4G1T0"/>
<dbReference type="VEuPathDB" id="CryptoDB:Vbra_16737"/>
<name>A0A0G4G1T0_VITBC</name>
<evidence type="ECO:0000313" key="2">
    <source>
        <dbReference type="EMBL" id="CEM21915.1"/>
    </source>
</evidence>
<dbReference type="EMBL" id="CDMY01000545">
    <property type="protein sequence ID" value="CEM21915.1"/>
    <property type="molecule type" value="Genomic_DNA"/>
</dbReference>
<dbReference type="Pfam" id="PF10011">
    <property type="entry name" value="DUF2254"/>
    <property type="match status" value="1"/>
</dbReference>
<keyword evidence="3" id="KW-1185">Reference proteome</keyword>
<feature type="transmembrane region" description="Helical" evidence="1">
    <location>
        <begin position="63"/>
        <end position="80"/>
    </location>
</feature>
<dbReference type="Proteomes" id="UP000041254">
    <property type="component" value="Unassembled WGS sequence"/>
</dbReference>
<dbReference type="AlphaFoldDB" id="A0A0G4G1T0"/>
<reference evidence="2 3" key="1">
    <citation type="submission" date="2014-11" db="EMBL/GenBank/DDBJ databases">
        <authorList>
            <person name="Zhu J."/>
            <person name="Qi W."/>
            <person name="Song R."/>
        </authorList>
    </citation>
    <scope>NUCLEOTIDE SEQUENCE [LARGE SCALE GENOMIC DNA]</scope>
</reference>
<protein>
    <submittedName>
        <fullName evidence="2">Uncharacterized protein</fullName>
    </submittedName>
</protein>
<dbReference type="InterPro" id="IPR018723">
    <property type="entry name" value="DUF2254_membrane"/>
</dbReference>
<organism evidence="2 3">
    <name type="scientific">Vitrella brassicaformis (strain CCMP3155)</name>
    <dbReference type="NCBI Taxonomy" id="1169540"/>
    <lineage>
        <taxon>Eukaryota</taxon>
        <taxon>Sar</taxon>
        <taxon>Alveolata</taxon>
        <taxon>Colpodellida</taxon>
        <taxon>Vitrellaceae</taxon>
        <taxon>Vitrella</taxon>
    </lineage>
</organism>
<evidence type="ECO:0000313" key="3">
    <source>
        <dbReference type="Proteomes" id="UP000041254"/>
    </source>
</evidence>
<feature type="transmembrane region" description="Helical" evidence="1">
    <location>
        <begin position="184"/>
        <end position="203"/>
    </location>
</feature>
<gene>
    <name evidence="2" type="ORF">Vbra_16737</name>
</gene>
<sequence length="631" mass="72488">MDNCSLEDPHLYRFSTCSVYIDSHHRDILKGFDAWREDDSRFRSLLNASMAENPRSSTFDDLLWGYVAVFGVLLLTTFLHTDNRFLRQYRRFFLWPILSIILNVMLASALCRHDHWRWYKRQLAEPIALRLTLERLNDTSIPGPLLLPDTQTWKETETWKEGYKWITRDASRARALLSMLGSTSIYVVVLTFSVTILALQLFASKYSPRLVNSYMRSSANVRCLSIFIGFFAYCMTIIFWVGGEAPGDQWEDSFTPEWAMNTLGLYSIFFLWMLVFFMHNFLCGLQLQHILRQIVQENKSTEDSCHWITKMTGWAFGSAKSFKMQMVDQPREIDETDALDDFALGLRHAVLANSSGYICSADLHWLAHQLRKERPPLQLCVNRRIMMGTFVTEGTVLAWVRVHPENDSSSSTSVASAGDMRGEQQLHRVTKMVDRALRLSREDHGSDSISFGVRELTGIAVRCMTSSASDPHAAVSTIDHISELFKDIVRNKLHHHFVRIGGRLYVAMRSWSFEELLALCMHSLRFYCQTDLFVMERSIDMLADLGFMCIQGTTGRSSVPIGPSGASPQEMKRRFDVIQTHLDQLAADARSQFADKGSTERRVIEEALDRAQDLMREEDPRVVTRRSWSLA</sequence>
<dbReference type="OMA" id="WKETETW"/>
<keyword evidence="1" id="KW-0812">Transmembrane</keyword>
<dbReference type="OrthoDB" id="205122at2759"/>
<keyword evidence="1" id="KW-0472">Membrane</keyword>
<evidence type="ECO:0000256" key="1">
    <source>
        <dbReference type="SAM" id="Phobius"/>
    </source>
</evidence>
<feature type="transmembrane region" description="Helical" evidence="1">
    <location>
        <begin position="263"/>
        <end position="282"/>
    </location>
</feature>
<keyword evidence="1" id="KW-1133">Transmembrane helix</keyword>
<accession>A0A0G4G1T0</accession>
<feature type="transmembrane region" description="Helical" evidence="1">
    <location>
        <begin position="92"/>
        <end position="110"/>
    </location>
</feature>
<dbReference type="PhylomeDB" id="A0A0G4G1T0"/>
<proteinExistence type="predicted"/>
<feature type="transmembrane region" description="Helical" evidence="1">
    <location>
        <begin position="224"/>
        <end position="243"/>
    </location>
</feature>